<sequence length="39" mass="4553">MCYKKNHVIPSAFQQIVLTALHKQCQICLFYHKTVLGFT</sequence>
<accession>A0A0E9VKF6</accession>
<name>A0A0E9VKF6_ANGAN</name>
<proteinExistence type="predicted"/>
<organism evidence="1">
    <name type="scientific">Anguilla anguilla</name>
    <name type="common">European freshwater eel</name>
    <name type="synonym">Muraena anguilla</name>
    <dbReference type="NCBI Taxonomy" id="7936"/>
    <lineage>
        <taxon>Eukaryota</taxon>
        <taxon>Metazoa</taxon>
        <taxon>Chordata</taxon>
        <taxon>Craniata</taxon>
        <taxon>Vertebrata</taxon>
        <taxon>Euteleostomi</taxon>
        <taxon>Actinopterygii</taxon>
        <taxon>Neopterygii</taxon>
        <taxon>Teleostei</taxon>
        <taxon>Anguilliformes</taxon>
        <taxon>Anguillidae</taxon>
        <taxon>Anguilla</taxon>
    </lineage>
</organism>
<evidence type="ECO:0000313" key="1">
    <source>
        <dbReference type="EMBL" id="JAH78614.1"/>
    </source>
</evidence>
<protein>
    <submittedName>
        <fullName evidence="1">Uncharacterized protein</fullName>
    </submittedName>
</protein>
<reference evidence="1" key="1">
    <citation type="submission" date="2014-11" db="EMBL/GenBank/DDBJ databases">
        <authorList>
            <person name="Amaro Gonzalez C."/>
        </authorList>
    </citation>
    <scope>NUCLEOTIDE SEQUENCE</scope>
</reference>
<reference evidence="1" key="2">
    <citation type="journal article" date="2015" name="Fish Shellfish Immunol.">
        <title>Early steps in the European eel (Anguilla anguilla)-Vibrio vulnificus interaction in the gills: Role of the RtxA13 toxin.</title>
        <authorList>
            <person name="Callol A."/>
            <person name="Pajuelo D."/>
            <person name="Ebbesson L."/>
            <person name="Teles M."/>
            <person name="MacKenzie S."/>
            <person name="Amaro C."/>
        </authorList>
    </citation>
    <scope>NUCLEOTIDE SEQUENCE</scope>
</reference>
<dbReference type="AlphaFoldDB" id="A0A0E9VKF6"/>
<dbReference type="EMBL" id="GBXM01029963">
    <property type="protein sequence ID" value="JAH78614.1"/>
    <property type="molecule type" value="Transcribed_RNA"/>
</dbReference>